<evidence type="ECO:0000256" key="1">
    <source>
        <dbReference type="SAM" id="MobiDB-lite"/>
    </source>
</evidence>
<feature type="compositionally biased region" description="Low complexity" evidence="1">
    <location>
        <begin position="306"/>
        <end position="318"/>
    </location>
</feature>
<dbReference type="EMBL" id="KB456266">
    <property type="protein sequence ID" value="EMF11047.1"/>
    <property type="molecule type" value="Genomic_DNA"/>
</dbReference>
<feature type="region of interest" description="Disordered" evidence="1">
    <location>
        <begin position="198"/>
        <end position="332"/>
    </location>
</feature>
<evidence type="ECO:0000313" key="3">
    <source>
        <dbReference type="Proteomes" id="UP000016931"/>
    </source>
</evidence>
<sequence length="756" mass="81832">MTSQQNGTAANGKMGHTAKRSSGRVVPAIPFSLIRPAHQVKSLPKQHDGTVKAAPALTDPQTVSEQGQNGGSEVEQQARGVETQEADHSVRIEQKQHQEHEGREKTRSSTETPISRGSAVMSLSNGSTPEHVASQVLAQRDVLANGQAAASSPATTSSPTSGRFDMRQTRAELPPAFIPSAVQELSVSAASSQRRPSNLFQGLPIHPGTSNIVFGGNESTGSSPAPPPGAGSAFVPPPTMHHGHAHHASVPHSQRSQNGNHATPSCAARQVAGPHRQSTTHVPFHYSSRDNFAPNGHAVVNGYGPRSRSGSHASSRAGVELQSPLSNDVDRSMDSGKVMYPDSKPLFANRHFSPSFQQHMQPAPPNFPHPEMAAGFENAESMRDHVLSQFQNPALTDCKLLVLEHDGSARSELDCHRLILARSPRLLEIIINNSEGPHENKSQVQVQLTGPRVRTGPFVDAVRYLYGGQLPPYDLYNLAPTASTEDRVEVALQYIATGAWLKIHAVAQRGVEIASSLLQWDTITRILAFALDGGLGQGWPIEYGSEKMGTSSSNDHFAKPEAGGSPIHEPHSSALLGSVLEFAVHNLPPNFYMDSSAPQSDACPRLPSYPQHHESKTSLSDPRLSKIRFGEMSNENDGHQRPSFATTIVSSILLSLPFPLLKCLLEHPALAGRLGTDTVGSIMRQVVHERENRRRKTLKSRNSSRIDETADYQQVQNLYWEEVVEPSPLTRAGLRLARRRRGIDTPPSSADTDVAQ</sequence>
<dbReference type="HOGENOM" id="CLU_368480_0_0_1"/>
<feature type="compositionally biased region" description="Polar residues" evidence="1">
    <location>
        <begin position="208"/>
        <end position="220"/>
    </location>
</feature>
<feature type="region of interest" description="Disordered" evidence="1">
    <location>
        <begin position="598"/>
        <end position="624"/>
    </location>
</feature>
<feature type="region of interest" description="Disordered" evidence="1">
    <location>
        <begin position="39"/>
        <end position="130"/>
    </location>
</feature>
<dbReference type="CDD" id="cd18186">
    <property type="entry name" value="BTB_POZ_ZBTB_KLHL-like"/>
    <property type="match status" value="1"/>
</dbReference>
<dbReference type="AlphaFoldDB" id="M3D1P1"/>
<reference evidence="2 3" key="1">
    <citation type="journal article" date="2012" name="PLoS Pathog.">
        <title>Diverse lifestyles and strategies of plant pathogenesis encoded in the genomes of eighteen Dothideomycetes fungi.</title>
        <authorList>
            <person name="Ohm R.A."/>
            <person name="Feau N."/>
            <person name="Henrissat B."/>
            <person name="Schoch C.L."/>
            <person name="Horwitz B.A."/>
            <person name="Barry K.W."/>
            <person name="Condon B.J."/>
            <person name="Copeland A.C."/>
            <person name="Dhillon B."/>
            <person name="Glaser F."/>
            <person name="Hesse C.N."/>
            <person name="Kosti I."/>
            <person name="LaButti K."/>
            <person name="Lindquist E.A."/>
            <person name="Lucas S."/>
            <person name="Salamov A.A."/>
            <person name="Bradshaw R.E."/>
            <person name="Ciuffetti L."/>
            <person name="Hamelin R.C."/>
            <person name="Kema G.H.J."/>
            <person name="Lawrence C."/>
            <person name="Scott J.A."/>
            <person name="Spatafora J.W."/>
            <person name="Turgeon B.G."/>
            <person name="de Wit P.J.G.M."/>
            <person name="Zhong S."/>
            <person name="Goodwin S.B."/>
            <person name="Grigoriev I.V."/>
        </authorList>
    </citation>
    <scope>NUCLEOTIDE SEQUENCE [LARGE SCALE GENOMIC DNA]</scope>
    <source>
        <strain evidence="2 3">SO2202</strain>
    </source>
</reference>
<proteinExistence type="predicted"/>
<feature type="region of interest" description="Disordered" evidence="1">
    <location>
        <begin position="1"/>
        <end position="24"/>
    </location>
</feature>
<name>M3D1P1_SPHMS</name>
<feature type="compositionally biased region" description="Basic and acidic residues" evidence="1">
    <location>
        <begin position="85"/>
        <end position="108"/>
    </location>
</feature>
<dbReference type="OMA" id="SDSFYMA"/>
<keyword evidence="3" id="KW-1185">Reference proteome</keyword>
<dbReference type="OrthoDB" id="5329403at2759"/>
<dbReference type="eggNOG" id="ENOG502SGJJ">
    <property type="taxonomic scope" value="Eukaryota"/>
</dbReference>
<gene>
    <name evidence="2" type="ORF">SEPMUDRAFT_150073</name>
</gene>
<dbReference type="InterPro" id="IPR011333">
    <property type="entry name" value="SKP1/BTB/POZ_sf"/>
</dbReference>
<dbReference type="Gene3D" id="3.30.710.10">
    <property type="entry name" value="Potassium Channel Kv1.1, Chain A"/>
    <property type="match status" value="1"/>
</dbReference>
<evidence type="ECO:0008006" key="4">
    <source>
        <dbReference type="Google" id="ProtNLM"/>
    </source>
</evidence>
<protein>
    <recommendedName>
        <fullName evidence="4">BTB domain-containing protein</fullName>
    </recommendedName>
</protein>
<dbReference type="Proteomes" id="UP000016931">
    <property type="component" value="Unassembled WGS sequence"/>
</dbReference>
<dbReference type="GeneID" id="27903087"/>
<feature type="compositionally biased region" description="Polar residues" evidence="1">
    <location>
        <begin position="253"/>
        <end position="263"/>
    </location>
</feature>
<dbReference type="RefSeq" id="XP_016759168.1">
    <property type="nucleotide sequence ID" value="XM_016905950.1"/>
</dbReference>
<organism evidence="2 3">
    <name type="scientific">Sphaerulina musiva (strain SO2202)</name>
    <name type="common">Poplar stem canker fungus</name>
    <name type="synonym">Septoria musiva</name>
    <dbReference type="NCBI Taxonomy" id="692275"/>
    <lineage>
        <taxon>Eukaryota</taxon>
        <taxon>Fungi</taxon>
        <taxon>Dikarya</taxon>
        <taxon>Ascomycota</taxon>
        <taxon>Pezizomycotina</taxon>
        <taxon>Dothideomycetes</taxon>
        <taxon>Dothideomycetidae</taxon>
        <taxon>Mycosphaerellales</taxon>
        <taxon>Mycosphaerellaceae</taxon>
        <taxon>Sphaerulina</taxon>
    </lineage>
</organism>
<evidence type="ECO:0000313" key="2">
    <source>
        <dbReference type="EMBL" id="EMF11047.1"/>
    </source>
</evidence>
<accession>M3D1P1</accession>
<feature type="compositionally biased region" description="Polar residues" evidence="1">
    <location>
        <begin position="109"/>
        <end position="128"/>
    </location>
</feature>
<feature type="compositionally biased region" description="Pro residues" evidence="1">
    <location>
        <begin position="224"/>
        <end position="239"/>
    </location>
</feature>